<keyword evidence="3 12" id="KW-0964">Secreted</keyword>
<comment type="similarity">
    <text evidence="2 12">Belongs to the peptidase M36 family.</text>
</comment>
<evidence type="ECO:0000256" key="7">
    <source>
        <dbReference type="ARBA" id="ARBA00022833"/>
    </source>
</evidence>
<comment type="subcellular location">
    <subcellularLocation>
        <location evidence="1 12">Secreted</location>
    </subcellularLocation>
</comment>
<evidence type="ECO:0000313" key="14">
    <source>
        <dbReference type="Proteomes" id="UP000663843"/>
    </source>
</evidence>
<dbReference type="InterPro" id="IPR050371">
    <property type="entry name" value="Fungal_virulence_M36"/>
</dbReference>
<evidence type="ECO:0000256" key="11">
    <source>
        <dbReference type="PIRSR" id="PIRSR601842-2"/>
    </source>
</evidence>
<keyword evidence="8 12" id="KW-0482">Metalloprotease</keyword>
<reference evidence="13" key="1">
    <citation type="submission" date="2021-01" db="EMBL/GenBank/DDBJ databases">
        <authorList>
            <person name="Kaushik A."/>
        </authorList>
    </citation>
    <scope>NUCLEOTIDE SEQUENCE</scope>
    <source>
        <strain evidence="13">AG2-2IIIB</strain>
    </source>
</reference>
<sequence length="491" mass="54607">MSGNQQTRFGDSPTVFEELFQGDCVGPLAALREVARLNPQPHPIDDPRWAALYFMIAAHPDPIQVNHFVQNFSSILRGMSLTPNTSLGGSVIFVNNVPGSVSPVKARMMYIHSPGWDDETELNLAWRLEVEMAHNCFSKVFAQENWRGDNQVWVDNHRPEGNAWLEFIFEYRNKPNSSDPKDYIDLSVTQLFYTVNMVHDLYYRYGFDEAAGNFQQDNYRRGGEDGDRDAIIAYSQDGSGMNNAVFITMVNMDVFSFIHELTHGLSTRLTGGRSNSGCLDWGESGGLGEGWGDFFALMVRSVEESGDFPMGSWASNEPMGIRYNLYSTNTSVNSLTYESINDPRYALVHGMGEVWAEILWAVSGHMISIHGFSSTLLPPQPLSNGTVPVGDFYLPGSTLVPKHGNTLMIQLVILAMKLQPCRPSFFDARDAIMAADRFLTGGKNECELWVAFSSRGLGIDALLKGGTLWGGGHHVNGYKVPDQCKVDKKIL</sequence>
<evidence type="ECO:0000256" key="8">
    <source>
        <dbReference type="ARBA" id="ARBA00023049"/>
    </source>
</evidence>
<dbReference type="AlphaFoldDB" id="A0A8H2X9W4"/>
<evidence type="ECO:0000256" key="12">
    <source>
        <dbReference type="RuleBase" id="RU364017"/>
    </source>
</evidence>
<evidence type="ECO:0000256" key="9">
    <source>
        <dbReference type="ARBA" id="ARBA00023145"/>
    </source>
</evidence>
<dbReference type="EMBL" id="CAJMWT010001828">
    <property type="protein sequence ID" value="CAE6421567.1"/>
    <property type="molecule type" value="Genomic_DNA"/>
</dbReference>
<dbReference type="Gene3D" id="1.10.390.10">
    <property type="entry name" value="Neutral Protease Domain 2"/>
    <property type="match status" value="1"/>
</dbReference>
<protein>
    <recommendedName>
        <fullName evidence="12">Extracellular metalloproteinase</fullName>
        <ecNumber evidence="12">3.4.24.-</ecNumber>
    </recommendedName>
    <alternativeName>
        <fullName evidence="12">Fungalysin</fullName>
    </alternativeName>
</protein>
<dbReference type="GO" id="GO:0008270">
    <property type="term" value="F:zinc ion binding"/>
    <property type="evidence" value="ECO:0007669"/>
    <property type="project" value="InterPro"/>
</dbReference>
<evidence type="ECO:0000256" key="1">
    <source>
        <dbReference type="ARBA" id="ARBA00004613"/>
    </source>
</evidence>
<evidence type="ECO:0000256" key="10">
    <source>
        <dbReference type="PIRSR" id="PIRSR601842-1"/>
    </source>
</evidence>
<dbReference type="GO" id="GO:0006508">
    <property type="term" value="P:proteolysis"/>
    <property type="evidence" value="ECO:0007669"/>
    <property type="project" value="UniProtKB-KW"/>
</dbReference>
<dbReference type="Pfam" id="PF02128">
    <property type="entry name" value="Peptidase_M36"/>
    <property type="match status" value="2"/>
</dbReference>
<dbReference type="CDD" id="cd09596">
    <property type="entry name" value="M36"/>
    <property type="match status" value="1"/>
</dbReference>
<keyword evidence="7 11" id="KW-0862">Zinc</keyword>
<keyword evidence="9 12" id="KW-0865">Zymogen</keyword>
<dbReference type="InterPro" id="IPR001842">
    <property type="entry name" value="Peptidase_M36"/>
</dbReference>
<evidence type="ECO:0000313" key="13">
    <source>
        <dbReference type="EMBL" id="CAE6421567.1"/>
    </source>
</evidence>
<dbReference type="GO" id="GO:0004222">
    <property type="term" value="F:metalloendopeptidase activity"/>
    <property type="evidence" value="ECO:0007669"/>
    <property type="project" value="InterPro"/>
</dbReference>
<comment type="cofactor">
    <cofactor evidence="11">
        <name>Zn(2+)</name>
        <dbReference type="ChEBI" id="CHEBI:29105"/>
    </cofactor>
    <text evidence="11">Binds 1 zinc ion per subunit.</text>
</comment>
<evidence type="ECO:0000256" key="6">
    <source>
        <dbReference type="ARBA" id="ARBA00022801"/>
    </source>
</evidence>
<evidence type="ECO:0000256" key="5">
    <source>
        <dbReference type="ARBA" id="ARBA00022723"/>
    </source>
</evidence>
<dbReference type="PRINTS" id="PR00999">
    <property type="entry name" value="FUNGALYSIN"/>
</dbReference>
<gene>
    <name evidence="13" type="ORF">RDB_LOCUS54388</name>
</gene>
<organism evidence="13 14">
    <name type="scientific">Rhizoctonia solani</name>
    <dbReference type="NCBI Taxonomy" id="456999"/>
    <lineage>
        <taxon>Eukaryota</taxon>
        <taxon>Fungi</taxon>
        <taxon>Dikarya</taxon>
        <taxon>Basidiomycota</taxon>
        <taxon>Agaricomycotina</taxon>
        <taxon>Agaricomycetes</taxon>
        <taxon>Cantharellales</taxon>
        <taxon>Ceratobasidiaceae</taxon>
        <taxon>Rhizoctonia</taxon>
    </lineage>
</organism>
<dbReference type="PANTHER" id="PTHR33478">
    <property type="entry name" value="EXTRACELLULAR METALLOPROTEINASE MEP"/>
    <property type="match status" value="1"/>
</dbReference>
<feature type="active site" evidence="10">
    <location>
        <position position="260"/>
    </location>
</feature>
<dbReference type="Proteomes" id="UP000663843">
    <property type="component" value="Unassembled WGS sequence"/>
</dbReference>
<feature type="binding site" evidence="11">
    <location>
        <position position="259"/>
    </location>
    <ligand>
        <name>Zn(2+)</name>
        <dbReference type="ChEBI" id="CHEBI:29105"/>
        <note>catalytic</note>
    </ligand>
</feature>
<comment type="caution">
    <text evidence="13">The sequence shown here is derived from an EMBL/GenBank/DDBJ whole genome shotgun (WGS) entry which is preliminary data.</text>
</comment>
<evidence type="ECO:0000256" key="2">
    <source>
        <dbReference type="ARBA" id="ARBA00006006"/>
    </source>
</evidence>
<dbReference type="Gene3D" id="3.10.170.10">
    <property type="match status" value="1"/>
</dbReference>
<dbReference type="SUPFAM" id="SSF55486">
    <property type="entry name" value="Metalloproteases ('zincins'), catalytic domain"/>
    <property type="match status" value="1"/>
</dbReference>
<accession>A0A8H2X9W4</accession>
<dbReference type="EC" id="3.4.24.-" evidence="12"/>
<evidence type="ECO:0000256" key="4">
    <source>
        <dbReference type="ARBA" id="ARBA00022670"/>
    </source>
</evidence>
<evidence type="ECO:0000256" key="3">
    <source>
        <dbReference type="ARBA" id="ARBA00022525"/>
    </source>
</evidence>
<name>A0A8H2X9W4_9AGAM</name>
<dbReference type="PANTHER" id="PTHR33478:SF1">
    <property type="entry name" value="EXTRACELLULAR METALLOPROTEINASE MEP"/>
    <property type="match status" value="1"/>
</dbReference>
<dbReference type="InterPro" id="IPR027268">
    <property type="entry name" value="Peptidase_M4/M1_CTD_sf"/>
</dbReference>
<proteinExistence type="inferred from homology"/>
<keyword evidence="5 11" id="KW-0479">Metal-binding</keyword>
<feature type="binding site" evidence="11">
    <location>
        <position position="263"/>
    </location>
    <ligand>
        <name>Zn(2+)</name>
        <dbReference type="ChEBI" id="CHEBI:29105"/>
        <note>catalytic</note>
    </ligand>
</feature>
<feature type="binding site" evidence="11">
    <location>
        <position position="289"/>
    </location>
    <ligand>
        <name>Zn(2+)</name>
        <dbReference type="ChEBI" id="CHEBI:29105"/>
        <note>catalytic</note>
    </ligand>
</feature>
<dbReference type="GO" id="GO:0005615">
    <property type="term" value="C:extracellular space"/>
    <property type="evidence" value="ECO:0007669"/>
    <property type="project" value="InterPro"/>
</dbReference>
<keyword evidence="6 12" id="KW-0378">Hydrolase</keyword>
<keyword evidence="4 12" id="KW-0645">Protease</keyword>